<dbReference type="EMBL" id="FXTJ01000002">
    <property type="protein sequence ID" value="SMO57097.1"/>
    <property type="molecule type" value="Genomic_DNA"/>
</dbReference>
<dbReference type="PANTHER" id="PTHR43767">
    <property type="entry name" value="LONG-CHAIN-FATTY-ACID--COA LIGASE"/>
    <property type="match status" value="1"/>
</dbReference>
<dbReference type="PROSITE" id="PS00455">
    <property type="entry name" value="AMP_BINDING"/>
    <property type="match status" value="1"/>
</dbReference>
<dbReference type="Gene3D" id="3.30.300.30">
    <property type="match status" value="1"/>
</dbReference>
<dbReference type="InterPro" id="IPR025110">
    <property type="entry name" value="AMP-bd_C"/>
</dbReference>
<dbReference type="InterPro" id="IPR000873">
    <property type="entry name" value="AMP-dep_synth/lig_dom"/>
</dbReference>
<evidence type="ECO:0000259" key="4">
    <source>
        <dbReference type="Pfam" id="PF13193"/>
    </source>
</evidence>
<dbReference type="Proteomes" id="UP000317484">
    <property type="component" value="Unassembled WGS sequence"/>
</dbReference>
<dbReference type="Pfam" id="PF00501">
    <property type="entry name" value="AMP-binding"/>
    <property type="match status" value="1"/>
</dbReference>
<dbReference type="SUPFAM" id="SSF56801">
    <property type="entry name" value="Acetyl-CoA synthetase-like"/>
    <property type="match status" value="1"/>
</dbReference>
<dbReference type="InterPro" id="IPR042099">
    <property type="entry name" value="ANL_N_sf"/>
</dbReference>
<dbReference type="PANTHER" id="PTHR43767:SF7">
    <property type="entry name" value="MEDIUM_LONG-CHAIN-FATTY-ACID--COA LIGASE FADD8"/>
    <property type="match status" value="1"/>
</dbReference>
<keyword evidence="6" id="KW-1185">Reference proteome</keyword>
<dbReference type="InterPro" id="IPR050237">
    <property type="entry name" value="ATP-dep_AMP-bd_enzyme"/>
</dbReference>
<dbReference type="Pfam" id="PF13193">
    <property type="entry name" value="AMP-binding_C"/>
    <property type="match status" value="1"/>
</dbReference>
<evidence type="ECO:0000256" key="1">
    <source>
        <dbReference type="ARBA" id="ARBA00006432"/>
    </source>
</evidence>
<dbReference type="GO" id="GO:0016877">
    <property type="term" value="F:ligase activity, forming carbon-sulfur bonds"/>
    <property type="evidence" value="ECO:0007669"/>
    <property type="project" value="UniProtKB-ARBA"/>
</dbReference>
<sequence length="510" mass="53338">MLTTELVRRGARQHAGRTAVLSGDRSLTFREVDEWANRMAHVLAGTGVTPGSRVGLLVDNGLWSVPVDFACLKAAAARVPLNARLSADEQARMLRATGVGVLVFGPALAERAADLAGRVEGLRLVALGPVADVEALDLLAAAGEASSADPMLPAAPEDPVLVLYTSGTTGALKAVVHTQASYAAVCANILANLVSPGRDSVMLHAASLIHASGTFVLPYWIRGGAAAVLPGFDPGSYLDALARHRATEINLVPTMLGMLLTSGAAERADVSSLRTAVYGASPMPGPVLAETMELWGPRLVQYYGQTEAPLAITVLGAQDHTDPSLAGSCGQPSVDAEVLLTDADGAPVPAGEVGELRVRAPFGMARYDGAPDLTAETVTSDGWIRTRDLARSDDRGYLILVDRTSDMIITGGYNVYPREVEDVLMAHPAVSGAAVVAAPDPTWVEAVTAFVTLRPGARVSEEELRDAVRSAVAGYKVPKAVHVVDALPLSPVGKVLRRALREPLWAGVSR</sequence>
<evidence type="ECO:0000256" key="2">
    <source>
        <dbReference type="ARBA" id="ARBA00022598"/>
    </source>
</evidence>
<gene>
    <name evidence="5" type="ORF">SAMN06273567_102280</name>
</gene>
<feature type="domain" description="AMP-binding enzyme C-terminal" evidence="4">
    <location>
        <begin position="419"/>
        <end position="494"/>
    </location>
</feature>
<dbReference type="InterPro" id="IPR020845">
    <property type="entry name" value="AMP-binding_CS"/>
</dbReference>
<reference evidence="5 6" key="1">
    <citation type="submission" date="2017-05" db="EMBL/GenBank/DDBJ databases">
        <authorList>
            <person name="Varghese N."/>
            <person name="Submissions S."/>
        </authorList>
    </citation>
    <scope>NUCLEOTIDE SEQUENCE [LARGE SCALE GENOMIC DNA]</scope>
    <source>
        <strain evidence="5 6">DSM 46834</strain>
    </source>
</reference>
<dbReference type="FunFam" id="3.30.300.30:FF:000008">
    <property type="entry name" value="2,3-dihydroxybenzoate-AMP ligase"/>
    <property type="match status" value="1"/>
</dbReference>
<evidence type="ECO:0000313" key="6">
    <source>
        <dbReference type="Proteomes" id="UP000317484"/>
    </source>
</evidence>
<comment type="similarity">
    <text evidence="1">Belongs to the ATP-dependent AMP-binding enzyme family.</text>
</comment>
<accession>A0A521CCD5</accession>
<dbReference type="Gene3D" id="3.40.50.12780">
    <property type="entry name" value="N-terminal domain of ligase-like"/>
    <property type="match status" value="1"/>
</dbReference>
<dbReference type="InterPro" id="IPR045851">
    <property type="entry name" value="AMP-bd_C_sf"/>
</dbReference>
<evidence type="ECO:0000259" key="3">
    <source>
        <dbReference type="Pfam" id="PF00501"/>
    </source>
</evidence>
<protein>
    <submittedName>
        <fullName evidence="5">Acyl-CoA synthetase (AMP-forming)/AMP-acid ligase II</fullName>
    </submittedName>
</protein>
<feature type="domain" description="AMP-dependent synthetase/ligase" evidence="3">
    <location>
        <begin position="8"/>
        <end position="367"/>
    </location>
</feature>
<organism evidence="5 6">
    <name type="scientific">Geodermatophilus aquaeductus</name>
    <dbReference type="NCBI Taxonomy" id="1564161"/>
    <lineage>
        <taxon>Bacteria</taxon>
        <taxon>Bacillati</taxon>
        <taxon>Actinomycetota</taxon>
        <taxon>Actinomycetes</taxon>
        <taxon>Geodermatophilales</taxon>
        <taxon>Geodermatophilaceae</taxon>
        <taxon>Geodermatophilus</taxon>
    </lineage>
</organism>
<dbReference type="RefSeq" id="WP_142457495.1">
    <property type="nucleotide sequence ID" value="NZ_FXTJ01000002.1"/>
</dbReference>
<dbReference type="AlphaFoldDB" id="A0A521CCD5"/>
<name>A0A521CCD5_9ACTN</name>
<proteinExistence type="inferred from homology"/>
<evidence type="ECO:0000313" key="5">
    <source>
        <dbReference type="EMBL" id="SMO57097.1"/>
    </source>
</evidence>
<keyword evidence="2 5" id="KW-0436">Ligase</keyword>